<sequence>MRAHLLWEIPYEAQTARDQGPLTKKKTFSLCKTEYIRSTSGCGPHWNTGYDLNPVTPCRLNAYGVSDLVVFIRARIQLAVQLIVPESKQLRGDACLLEAPFAALAVFASGPIQHPLWTIDTSGSNQLAKAATGVKDVGEIYPSLAIWTECWTCNLLAHSSASSSSLVIDGASSSSNAITTTAAAILEILKAKAASVGSVEQAVKPDTLAAIVKENAVKPEALAKIVKENTAPTDTGFAPSMMYPKRSFDTLGSKIDTLSTHLGNVAQSVKPQALTKIVNENSVKVEVLGNIVGENTTPGGKERATKRRCVAD</sequence>
<organism evidence="1 2">
    <name type="scientific">Sphaerosporella brunnea</name>
    <dbReference type="NCBI Taxonomy" id="1250544"/>
    <lineage>
        <taxon>Eukaryota</taxon>
        <taxon>Fungi</taxon>
        <taxon>Dikarya</taxon>
        <taxon>Ascomycota</taxon>
        <taxon>Pezizomycotina</taxon>
        <taxon>Pezizomycetes</taxon>
        <taxon>Pezizales</taxon>
        <taxon>Pyronemataceae</taxon>
        <taxon>Sphaerosporella</taxon>
    </lineage>
</organism>
<name>A0A5J5EJD4_9PEZI</name>
<dbReference type="Proteomes" id="UP000326924">
    <property type="component" value="Unassembled WGS sequence"/>
</dbReference>
<accession>A0A5J5EJD4</accession>
<proteinExistence type="predicted"/>
<dbReference type="EMBL" id="VXIS01000243">
    <property type="protein sequence ID" value="KAA8895805.1"/>
    <property type="molecule type" value="Genomic_DNA"/>
</dbReference>
<evidence type="ECO:0000313" key="2">
    <source>
        <dbReference type="Proteomes" id="UP000326924"/>
    </source>
</evidence>
<comment type="caution">
    <text evidence="1">The sequence shown here is derived from an EMBL/GenBank/DDBJ whole genome shotgun (WGS) entry which is preliminary data.</text>
</comment>
<dbReference type="AlphaFoldDB" id="A0A5J5EJD4"/>
<reference evidence="1 2" key="1">
    <citation type="submission" date="2019-09" db="EMBL/GenBank/DDBJ databases">
        <title>Draft genome of the ectomycorrhizal ascomycete Sphaerosporella brunnea.</title>
        <authorList>
            <consortium name="DOE Joint Genome Institute"/>
            <person name="Benucci G.M."/>
            <person name="Marozzi G."/>
            <person name="Antonielli L."/>
            <person name="Sanchez S."/>
            <person name="Marco P."/>
            <person name="Wang X."/>
            <person name="Falini L.B."/>
            <person name="Barry K."/>
            <person name="Haridas S."/>
            <person name="Lipzen A."/>
            <person name="Labutti K."/>
            <person name="Grigoriev I.V."/>
            <person name="Murat C."/>
            <person name="Martin F."/>
            <person name="Albertini E."/>
            <person name="Donnini D."/>
            <person name="Bonito G."/>
        </authorList>
    </citation>
    <scope>NUCLEOTIDE SEQUENCE [LARGE SCALE GENOMIC DNA]</scope>
    <source>
        <strain evidence="1 2">Sb_GMNB300</strain>
    </source>
</reference>
<protein>
    <submittedName>
        <fullName evidence="1">Uncharacterized protein</fullName>
    </submittedName>
</protein>
<keyword evidence="2" id="KW-1185">Reference proteome</keyword>
<gene>
    <name evidence="1" type="ORF">FN846DRAFT_893814</name>
</gene>
<evidence type="ECO:0000313" key="1">
    <source>
        <dbReference type="EMBL" id="KAA8895805.1"/>
    </source>
</evidence>
<dbReference type="InParanoid" id="A0A5J5EJD4"/>